<reference evidence="2 3" key="1">
    <citation type="journal article" date="2018" name="Sci. Rep.">
        <title>Characterisation of pathogen-specific regions and novel effector candidates in Fusarium oxysporum f. sp. cepae.</title>
        <authorList>
            <person name="Armitage A.D."/>
            <person name="Taylor A."/>
            <person name="Sobczyk M.K."/>
            <person name="Baxter L."/>
            <person name="Greenfield B.P."/>
            <person name="Bates H.J."/>
            <person name="Wilson F."/>
            <person name="Jackson A.C."/>
            <person name="Ott S."/>
            <person name="Harrison R.J."/>
            <person name="Clarkson J.P."/>
        </authorList>
    </citation>
    <scope>NUCLEOTIDE SEQUENCE [LARGE SCALE GENOMIC DNA]</scope>
    <source>
        <strain evidence="2 3">Fo_A13</strain>
    </source>
</reference>
<accession>A0A420NTV7</accession>
<protein>
    <submittedName>
        <fullName evidence="2">Uncharacterized protein</fullName>
    </submittedName>
</protein>
<keyword evidence="1" id="KW-0732">Signal</keyword>
<proteinExistence type="predicted"/>
<evidence type="ECO:0000313" key="2">
    <source>
        <dbReference type="EMBL" id="RKK83718.1"/>
    </source>
</evidence>
<comment type="caution">
    <text evidence="2">The sequence shown here is derived from an EMBL/GenBank/DDBJ whole genome shotgun (WGS) entry which is preliminary data.</text>
</comment>
<dbReference type="AlphaFoldDB" id="A0A420NTV7"/>
<sequence length="55" mass="5980">MHAALTLAALIKLLNAAAIDPYKAKPLFKIKLGPGNVYTVTEKEKFELRAISPLS</sequence>
<feature type="signal peptide" evidence="1">
    <location>
        <begin position="1"/>
        <end position="16"/>
    </location>
</feature>
<dbReference type="Proteomes" id="UP000285084">
    <property type="component" value="Unassembled WGS sequence"/>
</dbReference>
<evidence type="ECO:0000256" key="1">
    <source>
        <dbReference type="SAM" id="SignalP"/>
    </source>
</evidence>
<organism evidence="2 3">
    <name type="scientific">Fusarium oxysporum</name>
    <name type="common">Fusarium vascular wilt</name>
    <dbReference type="NCBI Taxonomy" id="5507"/>
    <lineage>
        <taxon>Eukaryota</taxon>
        <taxon>Fungi</taxon>
        <taxon>Dikarya</taxon>
        <taxon>Ascomycota</taxon>
        <taxon>Pezizomycotina</taxon>
        <taxon>Sordariomycetes</taxon>
        <taxon>Hypocreomycetidae</taxon>
        <taxon>Hypocreales</taxon>
        <taxon>Nectriaceae</taxon>
        <taxon>Fusarium</taxon>
        <taxon>Fusarium oxysporum species complex</taxon>
    </lineage>
</organism>
<dbReference type="EMBL" id="MRCX01000012">
    <property type="protein sequence ID" value="RKK83718.1"/>
    <property type="molecule type" value="Genomic_DNA"/>
</dbReference>
<feature type="chain" id="PRO_5019401232" evidence="1">
    <location>
        <begin position="17"/>
        <end position="55"/>
    </location>
</feature>
<gene>
    <name evidence="2" type="ORF">BFJ69_g2456</name>
</gene>
<evidence type="ECO:0000313" key="3">
    <source>
        <dbReference type="Proteomes" id="UP000285084"/>
    </source>
</evidence>
<name>A0A420NTV7_FUSOX</name>